<organism evidence="2 3">
    <name type="scientific">Inquilinus limosus</name>
    <dbReference type="NCBI Taxonomy" id="171674"/>
    <lineage>
        <taxon>Bacteria</taxon>
        <taxon>Pseudomonadati</taxon>
        <taxon>Pseudomonadota</taxon>
        <taxon>Alphaproteobacteria</taxon>
        <taxon>Rhodospirillales</taxon>
        <taxon>Rhodospirillaceae</taxon>
        <taxon>Inquilinus</taxon>
    </lineage>
</organism>
<proteinExistence type="predicted"/>
<dbReference type="Proteomes" id="UP000700706">
    <property type="component" value="Unassembled WGS sequence"/>
</dbReference>
<name>A0A952FK47_9PROT</name>
<sequence>MAARAASLEPTPTAKAATRRFRHGFPPAVRPSGIAALDSRTRPPDDALPSGRTVAMDLQDSLVTFLRHFPRTDDATLIILKGHLLLEEEINNLLHEMLPNPQALDGLQINFFTKTQFARALIKNEALDAILDAAEKLNRLRNRLAHNLEPSGVEAAIRDFVTAADGRILGGETAPEQQLKRRIAFLCGQLLRFRTEYRAARQILKNRVGAGKSKPKRS</sequence>
<comment type="caution">
    <text evidence="2">The sequence shown here is derived from an EMBL/GenBank/DDBJ whole genome shotgun (WGS) entry which is preliminary data.</text>
</comment>
<feature type="region of interest" description="Disordered" evidence="1">
    <location>
        <begin position="1"/>
        <end position="25"/>
    </location>
</feature>
<reference evidence="2" key="1">
    <citation type="submission" date="2020-06" db="EMBL/GenBank/DDBJ databases">
        <title>Stable isotope informed genome-resolved metagenomics uncovers potential trophic interactions in rhizosphere soil.</title>
        <authorList>
            <person name="Starr E.P."/>
            <person name="Shi S."/>
            <person name="Blazewicz S.J."/>
            <person name="Koch B.J."/>
            <person name="Probst A.J."/>
            <person name="Hungate B.A."/>
            <person name="Pett-Ridge J."/>
            <person name="Firestone M.K."/>
            <person name="Banfield J.F."/>
        </authorList>
    </citation>
    <scope>NUCLEOTIDE SEQUENCE</scope>
    <source>
        <strain evidence="2">YM_69_17</strain>
    </source>
</reference>
<protein>
    <submittedName>
        <fullName evidence="2">Uncharacterized protein</fullName>
    </submittedName>
</protein>
<dbReference type="AlphaFoldDB" id="A0A952FK47"/>
<accession>A0A952FK47</accession>
<gene>
    <name evidence="2" type="ORF">JF625_15150</name>
</gene>
<dbReference type="EMBL" id="JAEKLZ010000218">
    <property type="protein sequence ID" value="MBW8726477.1"/>
    <property type="molecule type" value="Genomic_DNA"/>
</dbReference>
<evidence type="ECO:0000313" key="3">
    <source>
        <dbReference type="Proteomes" id="UP000700706"/>
    </source>
</evidence>
<evidence type="ECO:0000256" key="1">
    <source>
        <dbReference type="SAM" id="MobiDB-lite"/>
    </source>
</evidence>
<evidence type="ECO:0000313" key="2">
    <source>
        <dbReference type="EMBL" id="MBW8726477.1"/>
    </source>
</evidence>